<organism evidence="3 4">
    <name type="scientific">Thiohalobacter thiocyanaticus</name>
    <dbReference type="NCBI Taxonomy" id="585455"/>
    <lineage>
        <taxon>Bacteria</taxon>
        <taxon>Pseudomonadati</taxon>
        <taxon>Pseudomonadota</taxon>
        <taxon>Gammaproteobacteria</taxon>
        <taxon>Thiohalobacterales</taxon>
        <taxon>Thiohalobacteraceae</taxon>
        <taxon>Thiohalobacter</taxon>
    </lineage>
</organism>
<reference evidence="3 4" key="1">
    <citation type="journal article" date="2010" name="Int. J. Syst. Evol. Microbiol.">
        <title>Thiohalobacter thiocyanaticus gen. nov., sp. nov., a moderately halophilic, sulfur-oxidizing gammaproteobacterium from hypersaline lakes, that utilizes thiocyanate.</title>
        <authorList>
            <person name="Sorokin D.Y."/>
            <person name="Kovaleva O.L."/>
            <person name="Tourova T.P."/>
            <person name="Muyzer G."/>
        </authorList>
    </citation>
    <scope>NUCLEOTIDE SEQUENCE [LARGE SCALE GENOMIC DNA]</scope>
    <source>
        <strain evidence="3 4">Hrh1</strain>
    </source>
</reference>
<dbReference type="EMBL" id="QZMU01000001">
    <property type="protein sequence ID" value="RRQ21321.1"/>
    <property type="molecule type" value="Genomic_DNA"/>
</dbReference>
<dbReference type="Pfam" id="PF14341">
    <property type="entry name" value="PilX_N"/>
    <property type="match status" value="1"/>
</dbReference>
<dbReference type="InterPro" id="IPR025746">
    <property type="entry name" value="PilX_N_dom"/>
</dbReference>
<dbReference type="RefSeq" id="WP_125180537.1">
    <property type="nucleotide sequence ID" value="NZ_QZMU01000001.1"/>
</dbReference>
<keyword evidence="4" id="KW-1185">Reference proteome</keyword>
<dbReference type="AlphaFoldDB" id="A0A426QHT9"/>
<dbReference type="Proteomes" id="UP000287798">
    <property type="component" value="Unassembled WGS sequence"/>
</dbReference>
<name>A0A426QHT9_9GAMM</name>
<dbReference type="InterPro" id="IPR025205">
    <property type="entry name" value="PilX/PilW_C"/>
</dbReference>
<gene>
    <name evidence="3" type="ORF">D6C00_04770</name>
</gene>
<evidence type="ECO:0000313" key="4">
    <source>
        <dbReference type="Proteomes" id="UP000287798"/>
    </source>
</evidence>
<comment type="caution">
    <text evidence="3">The sequence shown here is derived from an EMBL/GenBank/DDBJ whole genome shotgun (WGS) entry which is preliminary data.</text>
</comment>
<feature type="domain" description="Type 4 fimbrial biogenesis protein PilX N-terminal" evidence="2">
    <location>
        <begin position="17"/>
        <end position="66"/>
    </location>
</feature>
<proteinExistence type="predicted"/>
<evidence type="ECO:0000259" key="1">
    <source>
        <dbReference type="Pfam" id="PF13681"/>
    </source>
</evidence>
<dbReference type="Pfam" id="PF13681">
    <property type="entry name" value="PilX"/>
    <property type="match status" value="1"/>
</dbReference>
<sequence length="187" mass="20289">MAMRRHNMQTSVAAPQRGAALVVGMLLLLVLTVVGVTGMSTAVLEQKMAANYRDRDLAFQAAEFALREGERYVQNTVLDASNFDAACTGGMCLPADAANGDIPVWRDTTLNVWSNSGRHRTYQINAAEVRSLPIYIIEWMGYVPPVGSAPTYSPGPGDPQMFRITAVGYGGTDAARVMLQSTYQKEP</sequence>
<evidence type="ECO:0000259" key="2">
    <source>
        <dbReference type="Pfam" id="PF14341"/>
    </source>
</evidence>
<dbReference type="OrthoDB" id="5298746at2"/>
<evidence type="ECO:0000313" key="3">
    <source>
        <dbReference type="EMBL" id="RRQ21321.1"/>
    </source>
</evidence>
<accession>A0A426QHT9</accession>
<protein>
    <recommendedName>
        <fullName evidence="5">Type IV pilus assembly protein PilX</fullName>
    </recommendedName>
</protein>
<evidence type="ECO:0008006" key="5">
    <source>
        <dbReference type="Google" id="ProtNLM"/>
    </source>
</evidence>
<feature type="domain" description="PilX/PilW C-terminal" evidence="1">
    <location>
        <begin position="106"/>
        <end position="185"/>
    </location>
</feature>